<protein>
    <recommendedName>
        <fullName evidence="2">SCP domain-containing protein</fullName>
    </recommendedName>
</protein>
<accession>A0AA36DH40</accession>
<evidence type="ECO:0000313" key="3">
    <source>
        <dbReference type="EMBL" id="CAJ0587537.1"/>
    </source>
</evidence>
<keyword evidence="1" id="KW-0732">Signal</keyword>
<dbReference type="InterPro" id="IPR014044">
    <property type="entry name" value="CAP_dom"/>
</dbReference>
<feature type="signal peptide" evidence="1">
    <location>
        <begin position="1"/>
        <end position="19"/>
    </location>
</feature>
<dbReference type="Proteomes" id="UP001177023">
    <property type="component" value="Unassembled WGS sequence"/>
</dbReference>
<dbReference type="AlphaFoldDB" id="A0AA36DH40"/>
<evidence type="ECO:0000259" key="2">
    <source>
        <dbReference type="SMART" id="SM00198"/>
    </source>
</evidence>
<dbReference type="InterPro" id="IPR001283">
    <property type="entry name" value="CRISP-related"/>
</dbReference>
<keyword evidence="4" id="KW-1185">Reference proteome</keyword>
<dbReference type="PRINTS" id="PR00837">
    <property type="entry name" value="V5TPXLIKE"/>
</dbReference>
<feature type="chain" id="PRO_5041297470" description="SCP domain-containing protein" evidence="1">
    <location>
        <begin position="20"/>
        <end position="205"/>
    </location>
</feature>
<dbReference type="EMBL" id="CATQJA010002710">
    <property type="protein sequence ID" value="CAJ0587537.1"/>
    <property type="molecule type" value="Genomic_DNA"/>
</dbReference>
<reference evidence="3" key="1">
    <citation type="submission" date="2023-06" db="EMBL/GenBank/DDBJ databases">
        <authorList>
            <person name="Delattre M."/>
        </authorList>
    </citation>
    <scope>NUCLEOTIDE SEQUENCE</scope>
    <source>
        <strain evidence="3">AF72</strain>
    </source>
</reference>
<gene>
    <name evidence="3" type="ORF">MSPICULIGERA_LOCUS25498</name>
</gene>
<dbReference type="SUPFAM" id="SSF55797">
    <property type="entry name" value="PR-1-like"/>
    <property type="match status" value="1"/>
</dbReference>
<name>A0AA36DH40_9BILA</name>
<feature type="non-terminal residue" evidence="3">
    <location>
        <position position="1"/>
    </location>
</feature>
<dbReference type="CDD" id="cd05380">
    <property type="entry name" value="CAP_euk"/>
    <property type="match status" value="1"/>
</dbReference>
<dbReference type="PANTHER" id="PTHR10334">
    <property type="entry name" value="CYSTEINE-RICH SECRETORY PROTEIN-RELATED"/>
    <property type="match status" value="1"/>
</dbReference>
<dbReference type="Gene3D" id="3.40.33.10">
    <property type="entry name" value="CAP"/>
    <property type="match status" value="1"/>
</dbReference>
<comment type="caution">
    <text evidence="3">The sequence shown here is derived from an EMBL/GenBank/DDBJ whole genome shotgun (WGS) entry which is preliminary data.</text>
</comment>
<dbReference type="InterPro" id="IPR002413">
    <property type="entry name" value="V5_allergen-like"/>
</dbReference>
<dbReference type="PRINTS" id="PR00838">
    <property type="entry name" value="V5ALLERGEN"/>
</dbReference>
<feature type="domain" description="SCP" evidence="2">
    <location>
        <begin position="24"/>
        <end position="179"/>
    </location>
</feature>
<organism evidence="3 4">
    <name type="scientific">Mesorhabditis spiculigera</name>
    <dbReference type="NCBI Taxonomy" id="96644"/>
    <lineage>
        <taxon>Eukaryota</taxon>
        <taxon>Metazoa</taxon>
        <taxon>Ecdysozoa</taxon>
        <taxon>Nematoda</taxon>
        <taxon>Chromadorea</taxon>
        <taxon>Rhabditida</taxon>
        <taxon>Rhabditina</taxon>
        <taxon>Rhabditomorpha</taxon>
        <taxon>Rhabditoidea</taxon>
        <taxon>Rhabditidae</taxon>
        <taxon>Mesorhabditinae</taxon>
        <taxon>Mesorhabditis</taxon>
    </lineage>
</organism>
<sequence>MPLILALVLAPLFIYGADAQLAQADKDAILNYHNNLRSEIAQGHYEARGNWFGPTADMRKLKWDNALATQAQNWANRCKFEHSSFNNTGENIYKVSSSAPLPIAGQGLEACKDWASEFEDIDWPQMPSFDLSAANSGIGHATQMAWAKTTKIGCGAARCDSNKSVLVVCQYQGQGNILNTDAFASGSFTCGSCGATCEISTGLCL</sequence>
<evidence type="ECO:0000256" key="1">
    <source>
        <dbReference type="SAM" id="SignalP"/>
    </source>
</evidence>
<dbReference type="SMART" id="SM00198">
    <property type="entry name" value="SCP"/>
    <property type="match status" value="1"/>
</dbReference>
<dbReference type="InterPro" id="IPR035940">
    <property type="entry name" value="CAP_sf"/>
</dbReference>
<proteinExistence type="predicted"/>
<dbReference type="Pfam" id="PF00188">
    <property type="entry name" value="CAP"/>
    <property type="match status" value="1"/>
</dbReference>
<evidence type="ECO:0000313" key="4">
    <source>
        <dbReference type="Proteomes" id="UP001177023"/>
    </source>
</evidence>